<dbReference type="PANTHER" id="PTHR30383">
    <property type="entry name" value="THIOESTERASE 1/PROTEASE 1/LYSOPHOSPHOLIPASE L1"/>
    <property type="match status" value="1"/>
</dbReference>
<evidence type="ECO:0000259" key="2">
    <source>
        <dbReference type="Pfam" id="PF13472"/>
    </source>
</evidence>
<dbReference type="InterPro" id="IPR013830">
    <property type="entry name" value="SGNH_hydro"/>
</dbReference>
<comment type="caution">
    <text evidence="3">The sequence shown here is derived from an EMBL/GenBank/DDBJ whole genome shotgun (WGS) entry which is preliminary data.</text>
</comment>
<protein>
    <recommendedName>
        <fullName evidence="2">SGNH hydrolase-type esterase domain-containing protein</fullName>
    </recommendedName>
</protein>
<evidence type="ECO:0000256" key="1">
    <source>
        <dbReference type="SAM" id="SignalP"/>
    </source>
</evidence>
<keyword evidence="4" id="KW-1185">Reference proteome</keyword>
<dbReference type="AlphaFoldDB" id="A0AAW1NPI8"/>
<dbReference type="InterPro" id="IPR036514">
    <property type="entry name" value="SGNH_hydro_sf"/>
</dbReference>
<keyword evidence="1" id="KW-0732">Signal</keyword>
<dbReference type="EMBL" id="JALJOQ010000209">
    <property type="protein sequence ID" value="KAK9789379.1"/>
    <property type="molecule type" value="Genomic_DNA"/>
</dbReference>
<dbReference type="Pfam" id="PF13472">
    <property type="entry name" value="Lipase_GDSL_2"/>
    <property type="match status" value="1"/>
</dbReference>
<dbReference type="SUPFAM" id="SSF52266">
    <property type="entry name" value="SGNH hydrolase"/>
    <property type="match status" value="1"/>
</dbReference>
<name>A0AAW1NPI8_9CHLO</name>
<evidence type="ECO:0000313" key="4">
    <source>
        <dbReference type="Proteomes" id="UP001465755"/>
    </source>
</evidence>
<reference evidence="3 4" key="1">
    <citation type="journal article" date="2024" name="Nat. Commun.">
        <title>Phylogenomics reveals the evolutionary origins of lichenization in chlorophyte algae.</title>
        <authorList>
            <person name="Puginier C."/>
            <person name="Libourel C."/>
            <person name="Otte J."/>
            <person name="Skaloud P."/>
            <person name="Haon M."/>
            <person name="Grisel S."/>
            <person name="Petersen M."/>
            <person name="Berrin J.G."/>
            <person name="Delaux P.M."/>
            <person name="Dal Grande F."/>
            <person name="Keller J."/>
        </authorList>
    </citation>
    <scope>NUCLEOTIDE SEQUENCE [LARGE SCALE GENOMIC DNA]</scope>
    <source>
        <strain evidence="3 4">SAG 2036</strain>
    </source>
</reference>
<dbReference type="Gene3D" id="3.40.50.1110">
    <property type="entry name" value="SGNH hydrolase"/>
    <property type="match status" value="1"/>
</dbReference>
<feature type="signal peptide" evidence="1">
    <location>
        <begin position="1"/>
        <end position="25"/>
    </location>
</feature>
<sequence length="366" mass="40367">MAPSMTTLQWLCLLGTLGLSILCNAANIFEGVRRFYEAFGQSPDAVIFGSFFWDNELIAGLAAGEGEFDIITYLIAWEKDLAAFMNYVEELLPLSTRVLVSTARPKYQEAESSRLHTAHGLLPFNEAPDLSEGTSRIGDPQWSLFHETLQKEVKAYTEHGVELVFYGDSITESWRGTNTGQYWEPFANTPEVFAKHYGSRRTGVFAIAGDTADHLLWRLQHGEGPQGLGLLDIEAAAANVSRAVSAVVHVIQEQAPQAQVLLQGLLPRGDPNVEAPNLQLSKYSAAIEAVNERLKSYAALHKQVAFVDCGHIFLETNKDSGEVKLDRGLMPDMLHPNAQGMNLLAKCLNSHLGLDQSVTMRRLLNL</sequence>
<dbReference type="GO" id="GO:0004622">
    <property type="term" value="F:phosphatidylcholine lysophospholipase activity"/>
    <property type="evidence" value="ECO:0007669"/>
    <property type="project" value="TreeGrafter"/>
</dbReference>
<dbReference type="PANTHER" id="PTHR30383:SF5">
    <property type="entry name" value="SGNH HYDROLASE-TYPE ESTERASE DOMAIN-CONTAINING PROTEIN"/>
    <property type="match status" value="1"/>
</dbReference>
<organism evidence="3 4">
    <name type="scientific">Symbiochloris irregularis</name>
    <dbReference type="NCBI Taxonomy" id="706552"/>
    <lineage>
        <taxon>Eukaryota</taxon>
        <taxon>Viridiplantae</taxon>
        <taxon>Chlorophyta</taxon>
        <taxon>core chlorophytes</taxon>
        <taxon>Trebouxiophyceae</taxon>
        <taxon>Trebouxiales</taxon>
        <taxon>Trebouxiaceae</taxon>
        <taxon>Symbiochloris</taxon>
    </lineage>
</organism>
<evidence type="ECO:0000313" key="3">
    <source>
        <dbReference type="EMBL" id="KAK9789379.1"/>
    </source>
</evidence>
<dbReference type="InterPro" id="IPR051532">
    <property type="entry name" value="Ester_Hydrolysis_Enzymes"/>
</dbReference>
<feature type="domain" description="SGNH hydrolase-type esterase" evidence="2">
    <location>
        <begin position="165"/>
        <end position="341"/>
    </location>
</feature>
<dbReference type="Proteomes" id="UP001465755">
    <property type="component" value="Unassembled WGS sequence"/>
</dbReference>
<proteinExistence type="predicted"/>
<feature type="chain" id="PRO_5043318112" description="SGNH hydrolase-type esterase domain-containing protein" evidence="1">
    <location>
        <begin position="26"/>
        <end position="366"/>
    </location>
</feature>
<gene>
    <name evidence="3" type="ORF">WJX73_004878</name>
</gene>
<accession>A0AAW1NPI8</accession>